<dbReference type="SUPFAM" id="SSF53098">
    <property type="entry name" value="Ribonuclease H-like"/>
    <property type="match status" value="1"/>
</dbReference>
<proteinExistence type="predicted"/>
<dbReference type="InterPro" id="IPR043128">
    <property type="entry name" value="Rev_trsase/Diguanyl_cyclase"/>
</dbReference>
<dbReference type="Gene3D" id="3.30.420.10">
    <property type="entry name" value="Ribonuclease H-like superfamily/Ribonuclease H"/>
    <property type="match status" value="1"/>
</dbReference>
<name>A0ABY6LQE2_9ARAC</name>
<evidence type="ECO:0000256" key="6">
    <source>
        <dbReference type="ARBA" id="ARBA00022801"/>
    </source>
</evidence>
<dbReference type="SUPFAM" id="SSF56672">
    <property type="entry name" value="DNA/RNA polymerases"/>
    <property type="match status" value="1"/>
</dbReference>
<dbReference type="InterPro" id="IPR043502">
    <property type="entry name" value="DNA/RNA_pol_sf"/>
</dbReference>
<evidence type="ECO:0000256" key="4">
    <source>
        <dbReference type="ARBA" id="ARBA00022722"/>
    </source>
</evidence>
<dbReference type="Pfam" id="PF00665">
    <property type="entry name" value="rve"/>
    <property type="match status" value="1"/>
</dbReference>
<evidence type="ECO:0000256" key="5">
    <source>
        <dbReference type="ARBA" id="ARBA00022759"/>
    </source>
</evidence>
<evidence type="ECO:0000256" key="2">
    <source>
        <dbReference type="ARBA" id="ARBA00022679"/>
    </source>
</evidence>
<keyword evidence="6" id="KW-0378">Hydrolase</keyword>
<keyword evidence="4" id="KW-0540">Nuclease</keyword>
<reference evidence="10 11" key="1">
    <citation type="submission" date="2022-01" db="EMBL/GenBank/DDBJ databases">
        <title>A chromosomal length assembly of Cordylochernes scorpioides.</title>
        <authorList>
            <person name="Zeh D."/>
            <person name="Zeh J."/>
        </authorList>
    </citation>
    <scope>NUCLEOTIDE SEQUENCE [LARGE SCALE GENOMIC DNA]</scope>
    <source>
        <strain evidence="10">IN4F17</strain>
        <tissue evidence="10">Whole Body</tissue>
    </source>
</reference>
<evidence type="ECO:0000256" key="3">
    <source>
        <dbReference type="ARBA" id="ARBA00022695"/>
    </source>
</evidence>
<dbReference type="PANTHER" id="PTHR37984:SF5">
    <property type="entry name" value="PROTEIN NYNRIN-LIKE"/>
    <property type="match status" value="1"/>
</dbReference>
<evidence type="ECO:0000256" key="7">
    <source>
        <dbReference type="ARBA" id="ARBA00022918"/>
    </source>
</evidence>
<dbReference type="Pfam" id="PF17917">
    <property type="entry name" value="RT_RNaseH"/>
    <property type="match status" value="1"/>
</dbReference>
<dbReference type="InterPro" id="IPR012337">
    <property type="entry name" value="RNaseH-like_sf"/>
</dbReference>
<dbReference type="InterPro" id="IPR041373">
    <property type="entry name" value="RT_RNaseH"/>
</dbReference>
<feature type="region of interest" description="Disordered" evidence="8">
    <location>
        <begin position="728"/>
        <end position="804"/>
    </location>
</feature>
<dbReference type="PANTHER" id="PTHR37984">
    <property type="entry name" value="PROTEIN CBG26694"/>
    <property type="match status" value="1"/>
</dbReference>
<dbReference type="InterPro" id="IPR050951">
    <property type="entry name" value="Retrovirus_Pol_polyprotein"/>
</dbReference>
<sequence>MNKTKQKLKEMEQQGVIEKVDHATDWCSPMMIVPKKNNEIRICVDLIKLNEKIKRERYQMSILEETLSQLSKGKVFSKLDANSGFWQIPLDDKSKDFTTFLTPFGRYRFCRLPFGITSAPEHFQKRMSEVLGDIEGSMCHLDYIIDLTLNKEKCVFSSPKKPDEKKIRAIIEMPSPQNIYSIFGRKSSFLIFIAETKKMIDNQGKAFETLKKALSSFPTLAIYKTFITADASSFGLGVYLNQINGKNQRQIIAYASRSLSETEHKYAQIEKEALALTWAMDKFKNYIIGLEVELETDHKPLISIFSTKAVEDWSPRIQRMKLRMMRYSFKIKYIPGKGNILADVLSRAPRNKIGKEELQEEILAFINNMELHSDVSDKWIKEIAVHQNHWPDKSKLSQKEVEFWHVRNDLIIINNLLMKGSRYVVPGSLRSEILSRIHEGHQGVTKCRRRMRESVYWPKSYKDVEQMVLNCNECIKESSSRKEPIIMTDFPDRPWKEVAMDLCQFEEKHFLVITDYYSRYPEFSRLDNLSAETVILHTKSIFARHGIPELVRTDNGPQFKNYLFQNFEKRYGFRHITSSPKYPQSNGMAESAVKMIKARLKKSQDPYLGLLAYRTTPLENGFSPSELLMGRKLRTDLPTYPDLLKPTLVNQGLLYQKEQKYRERERRSYNNHWKVRSQKEFDVGDRVWVRDLKVTGTIIGRADQPRSYLVKSPKGQLKRNKIHLAPNYKHKVSREENIPEVTQVDIPESSEQDPSSCEVEQQDPSSCEVELQQDSQGLQGEGGTSRPYITRTGRVVKPPVRLTL</sequence>
<evidence type="ECO:0000256" key="1">
    <source>
        <dbReference type="ARBA" id="ARBA00012493"/>
    </source>
</evidence>
<dbReference type="Pfam" id="PF00078">
    <property type="entry name" value="RVT_1"/>
    <property type="match status" value="1"/>
</dbReference>
<dbReference type="PROSITE" id="PS50994">
    <property type="entry name" value="INTEGRASE"/>
    <property type="match status" value="1"/>
</dbReference>
<feature type="compositionally biased region" description="Polar residues" evidence="8">
    <location>
        <begin position="752"/>
        <end position="765"/>
    </location>
</feature>
<gene>
    <name evidence="10" type="ORF">LAZ67_20002155</name>
</gene>
<dbReference type="InterPro" id="IPR036397">
    <property type="entry name" value="RNaseH_sf"/>
</dbReference>
<dbReference type="InterPro" id="IPR000477">
    <property type="entry name" value="RT_dom"/>
</dbReference>
<dbReference type="Pfam" id="PF17921">
    <property type="entry name" value="Integrase_H2C2"/>
    <property type="match status" value="1"/>
</dbReference>
<keyword evidence="5" id="KW-0255">Endonuclease</keyword>
<evidence type="ECO:0000259" key="9">
    <source>
        <dbReference type="PROSITE" id="PS50994"/>
    </source>
</evidence>
<evidence type="ECO:0000313" key="11">
    <source>
        <dbReference type="Proteomes" id="UP001235939"/>
    </source>
</evidence>
<keyword evidence="3" id="KW-0548">Nucleotidyltransferase</keyword>
<accession>A0ABY6LQE2</accession>
<dbReference type="Proteomes" id="UP001235939">
    <property type="component" value="Chromosome 20"/>
</dbReference>
<dbReference type="EMBL" id="CP092882">
    <property type="protein sequence ID" value="UYV81735.1"/>
    <property type="molecule type" value="Genomic_DNA"/>
</dbReference>
<organism evidence="10 11">
    <name type="scientific">Cordylochernes scorpioides</name>
    <dbReference type="NCBI Taxonomy" id="51811"/>
    <lineage>
        <taxon>Eukaryota</taxon>
        <taxon>Metazoa</taxon>
        <taxon>Ecdysozoa</taxon>
        <taxon>Arthropoda</taxon>
        <taxon>Chelicerata</taxon>
        <taxon>Arachnida</taxon>
        <taxon>Pseudoscorpiones</taxon>
        <taxon>Cheliferoidea</taxon>
        <taxon>Chernetidae</taxon>
        <taxon>Cordylochernes</taxon>
    </lineage>
</organism>
<dbReference type="EC" id="2.7.7.49" evidence="1"/>
<dbReference type="InterPro" id="IPR001584">
    <property type="entry name" value="Integrase_cat-core"/>
</dbReference>
<keyword evidence="7" id="KW-0695">RNA-directed DNA polymerase</keyword>
<feature type="domain" description="Integrase catalytic" evidence="9">
    <location>
        <begin position="490"/>
        <end position="602"/>
    </location>
</feature>
<dbReference type="Gene3D" id="3.30.70.270">
    <property type="match status" value="1"/>
</dbReference>
<evidence type="ECO:0000313" key="10">
    <source>
        <dbReference type="EMBL" id="UYV81735.1"/>
    </source>
</evidence>
<dbReference type="Gene3D" id="3.10.10.10">
    <property type="entry name" value="HIV Type 1 Reverse Transcriptase, subunit A, domain 1"/>
    <property type="match status" value="1"/>
</dbReference>
<dbReference type="CDD" id="cd01647">
    <property type="entry name" value="RT_LTR"/>
    <property type="match status" value="1"/>
</dbReference>
<keyword evidence="2" id="KW-0808">Transferase</keyword>
<dbReference type="CDD" id="cd09274">
    <property type="entry name" value="RNase_HI_RT_Ty3"/>
    <property type="match status" value="1"/>
</dbReference>
<protein>
    <recommendedName>
        <fullName evidence="1">RNA-directed DNA polymerase</fullName>
        <ecNumber evidence="1">2.7.7.49</ecNumber>
    </recommendedName>
</protein>
<dbReference type="Gene3D" id="1.10.340.70">
    <property type="match status" value="1"/>
</dbReference>
<dbReference type="InterPro" id="IPR041588">
    <property type="entry name" value="Integrase_H2C2"/>
</dbReference>
<evidence type="ECO:0000256" key="8">
    <source>
        <dbReference type="SAM" id="MobiDB-lite"/>
    </source>
</evidence>
<keyword evidence="11" id="KW-1185">Reference proteome</keyword>